<dbReference type="EMBL" id="BGPR01016089">
    <property type="protein sequence ID" value="GBN71799.1"/>
    <property type="molecule type" value="Genomic_DNA"/>
</dbReference>
<dbReference type="PANTHER" id="PTHR47326:SF1">
    <property type="entry name" value="HTH PSQ-TYPE DOMAIN-CONTAINING PROTEIN"/>
    <property type="match status" value="1"/>
</dbReference>
<dbReference type="PANTHER" id="PTHR47326">
    <property type="entry name" value="TRANSPOSABLE ELEMENT TC3 TRANSPOSASE-LIKE PROTEIN"/>
    <property type="match status" value="1"/>
</dbReference>
<name>A0A4Y2R954_ARAVE</name>
<proteinExistence type="predicted"/>
<evidence type="ECO:0000313" key="2">
    <source>
        <dbReference type="Proteomes" id="UP000499080"/>
    </source>
</evidence>
<gene>
    <name evidence="1" type="ORF">AVEN_202372_1</name>
</gene>
<comment type="caution">
    <text evidence="1">The sequence shown here is derived from an EMBL/GenBank/DDBJ whole genome shotgun (WGS) entry which is preliminary data.</text>
</comment>
<reference evidence="1 2" key="1">
    <citation type="journal article" date="2019" name="Sci. Rep.">
        <title>Orb-weaving spider Araneus ventricosus genome elucidates the spidroin gene catalogue.</title>
        <authorList>
            <person name="Kono N."/>
            <person name="Nakamura H."/>
            <person name="Ohtoshi R."/>
            <person name="Moran D.A.P."/>
            <person name="Shinohara A."/>
            <person name="Yoshida Y."/>
            <person name="Fujiwara M."/>
            <person name="Mori M."/>
            <person name="Tomita M."/>
            <person name="Arakawa K."/>
        </authorList>
    </citation>
    <scope>NUCLEOTIDE SEQUENCE [LARGE SCALE GENOMIC DNA]</scope>
</reference>
<protein>
    <submittedName>
        <fullName evidence="1">Uncharacterized protein</fullName>
    </submittedName>
</protein>
<keyword evidence="2" id="KW-1185">Reference proteome</keyword>
<sequence length="122" mass="13915">MHDGAPAHFLIAVHNHLNATYPGRWIGRWGPVAWPLCSPIPWISFFWGHQKSLVYRTPVDTLEDLAAQIVVVSTDIASTPGMFDCIRQTLVRQCQLRNDLLSRNFEQITIKIYRCLLSDIAL</sequence>
<organism evidence="1 2">
    <name type="scientific">Araneus ventricosus</name>
    <name type="common">Orbweaver spider</name>
    <name type="synonym">Epeira ventricosa</name>
    <dbReference type="NCBI Taxonomy" id="182803"/>
    <lineage>
        <taxon>Eukaryota</taxon>
        <taxon>Metazoa</taxon>
        <taxon>Ecdysozoa</taxon>
        <taxon>Arthropoda</taxon>
        <taxon>Chelicerata</taxon>
        <taxon>Arachnida</taxon>
        <taxon>Araneae</taxon>
        <taxon>Araneomorphae</taxon>
        <taxon>Entelegynae</taxon>
        <taxon>Araneoidea</taxon>
        <taxon>Araneidae</taxon>
        <taxon>Araneus</taxon>
    </lineage>
</organism>
<dbReference type="Proteomes" id="UP000499080">
    <property type="component" value="Unassembled WGS sequence"/>
</dbReference>
<accession>A0A4Y2R954</accession>
<dbReference type="GO" id="GO:0003676">
    <property type="term" value="F:nucleic acid binding"/>
    <property type="evidence" value="ECO:0007669"/>
    <property type="project" value="InterPro"/>
</dbReference>
<dbReference type="InterPro" id="IPR036397">
    <property type="entry name" value="RNaseH_sf"/>
</dbReference>
<dbReference type="AlphaFoldDB" id="A0A4Y2R954"/>
<dbReference type="Gene3D" id="3.30.420.10">
    <property type="entry name" value="Ribonuclease H-like superfamily/Ribonuclease H"/>
    <property type="match status" value="1"/>
</dbReference>
<evidence type="ECO:0000313" key="1">
    <source>
        <dbReference type="EMBL" id="GBN71799.1"/>
    </source>
</evidence>